<dbReference type="RefSeq" id="WP_115692500.1">
    <property type="nucleotide sequence ID" value="NZ_CP031417.1"/>
</dbReference>
<sequence length="444" mass="49640">MAIGEFDGAATLPGDSGLLLATPMYWLYEMGHAALNPARALADATRLFYKNPVNPLTHTTYGKSMAAAAELFERSTRRYGRPEWMIDDTTVGGEKVPVHIVPVWERPFCRVLHFERAFTRPPRRPQPKLLIVAPMSGHYATLLRGTVQAFLPNHDVYITDWRNAQLVPLAEGRFDLDDYVDYIISMLHALGGDTHVLAVCQPSVPVMAAAALMEADKDPYAPNSMILMGGPIDTRINPTAVNKLATTRDIEWFRSHVITKVPFPHPGVMRDVYPGFLQLHGFMSMNLDRHIEAHHNLFLHLVKGDGDSAQKHREFYDEYLAVMDLSAEFYLQTVETVFIEHALPKGEMTHRGRPIEPKAIERVALMTVEGENDDISAVGQTKAAQDLCANLPDELRAHYMQPGVGHYGVFNGSRFRSEIAPRIADFMLSHNGQKRRAGNGAAKH</sequence>
<protein>
    <submittedName>
        <fullName evidence="2">Polyhydroxyalkanoate depolymerase</fullName>
    </submittedName>
</protein>
<evidence type="ECO:0000313" key="3">
    <source>
        <dbReference type="Proteomes" id="UP000254889"/>
    </source>
</evidence>
<dbReference type="OrthoDB" id="9774318at2"/>
<proteinExistence type="predicted"/>
<evidence type="ECO:0000313" key="2">
    <source>
        <dbReference type="EMBL" id="AXK82121.1"/>
    </source>
</evidence>
<dbReference type="PIRSF" id="PIRSF020818">
    <property type="entry name" value="PHB_depoly_PhaZ"/>
    <property type="match status" value="1"/>
</dbReference>
<dbReference type="InterPro" id="IPR051321">
    <property type="entry name" value="PHA/PHB_synthase"/>
</dbReference>
<feature type="domain" description="PHB de-polymerase C-terminal" evidence="1">
    <location>
        <begin position="229"/>
        <end position="429"/>
    </location>
</feature>
<dbReference type="SUPFAM" id="SSF53474">
    <property type="entry name" value="alpha/beta-Hydrolases"/>
    <property type="match status" value="1"/>
</dbReference>
<organism evidence="2 3">
    <name type="scientific">Pseudolabrys taiwanensis</name>
    <dbReference type="NCBI Taxonomy" id="331696"/>
    <lineage>
        <taxon>Bacteria</taxon>
        <taxon>Pseudomonadati</taxon>
        <taxon>Pseudomonadota</taxon>
        <taxon>Alphaproteobacteria</taxon>
        <taxon>Hyphomicrobiales</taxon>
        <taxon>Xanthobacteraceae</taxon>
        <taxon>Pseudolabrys</taxon>
    </lineage>
</organism>
<dbReference type="PANTHER" id="PTHR36837:SF4">
    <property type="entry name" value="BLR0908 PROTEIN"/>
    <property type="match status" value="1"/>
</dbReference>
<gene>
    <name evidence="2" type="primary">phaZ</name>
    <name evidence="2" type="ORF">DW352_17260</name>
</gene>
<dbReference type="KEGG" id="ptaw:DW352_17260"/>
<dbReference type="InterPro" id="IPR009656">
    <property type="entry name" value="PHB_depo_C"/>
</dbReference>
<dbReference type="Proteomes" id="UP000254889">
    <property type="component" value="Chromosome"/>
</dbReference>
<keyword evidence="3" id="KW-1185">Reference proteome</keyword>
<name>A0A345ZYX4_9HYPH</name>
<dbReference type="InterPro" id="IPR010915">
    <property type="entry name" value="PHB_depoly_PhaZ"/>
</dbReference>
<accession>A0A345ZYX4</accession>
<dbReference type="Pfam" id="PF06850">
    <property type="entry name" value="PHB_depo_C"/>
    <property type="match status" value="1"/>
</dbReference>
<reference evidence="2 3" key="1">
    <citation type="submission" date="2018-07" db="EMBL/GenBank/DDBJ databases">
        <authorList>
            <person name="Quirk P.G."/>
            <person name="Krulwich T.A."/>
        </authorList>
    </citation>
    <scope>NUCLEOTIDE SEQUENCE [LARGE SCALE GENOMIC DNA]</scope>
    <source>
        <strain evidence="2 3">CC-BB4</strain>
    </source>
</reference>
<dbReference type="InterPro" id="IPR029058">
    <property type="entry name" value="AB_hydrolase_fold"/>
</dbReference>
<dbReference type="NCBIfam" id="TIGR01849">
    <property type="entry name" value="PHB_depoly_PhaZ"/>
    <property type="match status" value="1"/>
</dbReference>
<dbReference type="EMBL" id="CP031417">
    <property type="protein sequence ID" value="AXK82121.1"/>
    <property type="molecule type" value="Genomic_DNA"/>
</dbReference>
<dbReference type="PANTHER" id="PTHR36837">
    <property type="entry name" value="POLY(3-HYDROXYALKANOATE) POLYMERASE SUBUNIT PHAC"/>
    <property type="match status" value="1"/>
</dbReference>
<dbReference type="AlphaFoldDB" id="A0A345ZYX4"/>
<evidence type="ECO:0000259" key="1">
    <source>
        <dbReference type="Pfam" id="PF06850"/>
    </source>
</evidence>